<sequence>MTHSTYSVEEKLKYGIADNMIRISVGCEDIIDIINDFKQALE</sequence>
<reference evidence="5 6" key="2">
    <citation type="submission" date="2024-07" db="EMBL/GenBank/DDBJ databases">
        <authorList>
            <person name="Akdeniz Z."/>
        </authorList>
    </citation>
    <scope>NUCLEOTIDE SEQUENCE [LARGE SCALE GENOMIC DNA]</scope>
</reference>
<gene>
    <name evidence="5" type="ORF">HINF_LOCUS55404</name>
    <name evidence="4" type="ORF">HINF_LOCUS63747</name>
</gene>
<evidence type="ECO:0000256" key="2">
    <source>
        <dbReference type="ARBA" id="ARBA00022898"/>
    </source>
</evidence>
<dbReference type="InterPro" id="IPR000277">
    <property type="entry name" value="Cys/Met-Metab_PyrdxlP-dep_enz"/>
</dbReference>
<dbReference type="EMBL" id="CAXDID020000293">
    <property type="protein sequence ID" value="CAL6071982.1"/>
    <property type="molecule type" value="Genomic_DNA"/>
</dbReference>
<dbReference type="GO" id="GO:0030170">
    <property type="term" value="F:pyridoxal phosphate binding"/>
    <property type="evidence" value="ECO:0007669"/>
    <property type="project" value="InterPro"/>
</dbReference>
<evidence type="ECO:0000313" key="5">
    <source>
        <dbReference type="EMBL" id="CAL6071982.1"/>
    </source>
</evidence>
<accession>A0AA86RGI8</accession>
<dbReference type="EMBL" id="CATOUU010001172">
    <property type="protein sequence ID" value="CAI9976102.1"/>
    <property type="molecule type" value="Genomic_DNA"/>
</dbReference>
<evidence type="ECO:0000313" key="6">
    <source>
        <dbReference type="Proteomes" id="UP001642409"/>
    </source>
</evidence>
<evidence type="ECO:0000313" key="4">
    <source>
        <dbReference type="EMBL" id="CAI9976102.1"/>
    </source>
</evidence>
<dbReference type="Gene3D" id="3.90.1150.10">
    <property type="entry name" value="Aspartate Aminotransferase, domain 1"/>
    <property type="match status" value="1"/>
</dbReference>
<name>A0AA86RGI8_9EUKA</name>
<protein>
    <submittedName>
        <fullName evidence="4">Methionine gamma-lyase</fullName>
    </submittedName>
    <submittedName>
        <fullName evidence="5">Methionine_gamma-lyase</fullName>
    </submittedName>
</protein>
<reference evidence="4" key="1">
    <citation type="submission" date="2023-06" db="EMBL/GenBank/DDBJ databases">
        <authorList>
            <person name="Kurt Z."/>
        </authorList>
    </citation>
    <scope>NUCLEOTIDE SEQUENCE</scope>
</reference>
<dbReference type="Pfam" id="PF01053">
    <property type="entry name" value="Cys_Met_Meta_PP"/>
    <property type="match status" value="1"/>
</dbReference>
<evidence type="ECO:0000256" key="3">
    <source>
        <dbReference type="RuleBase" id="RU362118"/>
    </source>
</evidence>
<dbReference type="InterPro" id="IPR015422">
    <property type="entry name" value="PyrdxlP-dep_Trfase_small"/>
</dbReference>
<comment type="cofactor">
    <cofactor evidence="1 3">
        <name>pyridoxal 5'-phosphate</name>
        <dbReference type="ChEBI" id="CHEBI:597326"/>
    </cofactor>
</comment>
<dbReference type="InterPro" id="IPR015424">
    <property type="entry name" value="PyrdxlP-dep_Trfase"/>
</dbReference>
<dbReference type="GO" id="GO:0019346">
    <property type="term" value="P:transsulfuration"/>
    <property type="evidence" value="ECO:0007669"/>
    <property type="project" value="InterPro"/>
</dbReference>
<organism evidence="4">
    <name type="scientific">Hexamita inflata</name>
    <dbReference type="NCBI Taxonomy" id="28002"/>
    <lineage>
        <taxon>Eukaryota</taxon>
        <taxon>Metamonada</taxon>
        <taxon>Diplomonadida</taxon>
        <taxon>Hexamitidae</taxon>
        <taxon>Hexamitinae</taxon>
        <taxon>Hexamita</taxon>
    </lineage>
</organism>
<dbReference type="Proteomes" id="UP001642409">
    <property type="component" value="Unassembled WGS sequence"/>
</dbReference>
<dbReference type="SUPFAM" id="SSF53383">
    <property type="entry name" value="PLP-dependent transferases"/>
    <property type="match status" value="1"/>
</dbReference>
<evidence type="ECO:0000256" key="1">
    <source>
        <dbReference type="ARBA" id="ARBA00001933"/>
    </source>
</evidence>
<proteinExistence type="inferred from homology"/>
<dbReference type="AlphaFoldDB" id="A0AA86RGI8"/>
<keyword evidence="2 3" id="KW-0663">Pyridoxal phosphate</keyword>
<comment type="similarity">
    <text evidence="3">Belongs to the trans-sulfuration enzymes family.</text>
</comment>
<keyword evidence="6" id="KW-1185">Reference proteome</keyword>
<comment type="caution">
    <text evidence="4">The sequence shown here is derived from an EMBL/GenBank/DDBJ whole genome shotgun (WGS) entry which is preliminary data.</text>
</comment>